<dbReference type="OrthoDB" id="2906425at2759"/>
<organism evidence="2 3">
    <name type="scientific">Schizophyllum amplum</name>
    <dbReference type="NCBI Taxonomy" id="97359"/>
    <lineage>
        <taxon>Eukaryota</taxon>
        <taxon>Fungi</taxon>
        <taxon>Dikarya</taxon>
        <taxon>Basidiomycota</taxon>
        <taxon>Agaricomycotina</taxon>
        <taxon>Agaricomycetes</taxon>
        <taxon>Agaricomycetidae</taxon>
        <taxon>Agaricales</taxon>
        <taxon>Schizophyllaceae</taxon>
        <taxon>Schizophyllum</taxon>
    </lineage>
</organism>
<evidence type="ECO:0000313" key="2">
    <source>
        <dbReference type="EMBL" id="TRM59069.1"/>
    </source>
</evidence>
<dbReference type="InterPro" id="IPR011009">
    <property type="entry name" value="Kinase-like_dom_sf"/>
</dbReference>
<dbReference type="PANTHER" id="PTHR21310:SF55">
    <property type="entry name" value="AMINOGLYCOSIDE PHOSPHOTRANSFERASE DOMAIN-CONTAINING PROTEIN"/>
    <property type="match status" value="1"/>
</dbReference>
<dbReference type="SUPFAM" id="SSF56112">
    <property type="entry name" value="Protein kinase-like (PK-like)"/>
    <property type="match status" value="1"/>
</dbReference>
<evidence type="ECO:0000259" key="1">
    <source>
        <dbReference type="Pfam" id="PF01636"/>
    </source>
</evidence>
<name>A0A550C2P9_9AGAR</name>
<dbReference type="Proteomes" id="UP000320762">
    <property type="component" value="Unassembled WGS sequence"/>
</dbReference>
<dbReference type="InterPro" id="IPR051678">
    <property type="entry name" value="AGP_Transferase"/>
</dbReference>
<dbReference type="EMBL" id="VDMD01000031">
    <property type="protein sequence ID" value="TRM59069.1"/>
    <property type="molecule type" value="Genomic_DNA"/>
</dbReference>
<reference evidence="2 3" key="1">
    <citation type="journal article" date="2019" name="New Phytol.">
        <title>Comparative genomics reveals unique wood-decay strategies and fruiting body development in the Schizophyllaceae.</title>
        <authorList>
            <person name="Almasi E."/>
            <person name="Sahu N."/>
            <person name="Krizsan K."/>
            <person name="Balint B."/>
            <person name="Kovacs G.M."/>
            <person name="Kiss B."/>
            <person name="Cseklye J."/>
            <person name="Drula E."/>
            <person name="Henrissat B."/>
            <person name="Nagy I."/>
            <person name="Chovatia M."/>
            <person name="Adam C."/>
            <person name="LaButti K."/>
            <person name="Lipzen A."/>
            <person name="Riley R."/>
            <person name="Grigoriev I.V."/>
            <person name="Nagy L.G."/>
        </authorList>
    </citation>
    <scope>NUCLEOTIDE SEQUENCE [LARGE SCALE GENOMIC DNA]</scope>
    <source>
        <strain evidence="2 3">NL-1724</strain>
    </source>
</reference>
<dbReference type="PANTHER" id="PTHR21310">
    <property type="entry name" value="AMINOGLYCOSIDE PHOSPHOTRANSFERASE-RELATED-RELATED"/>
    <property type="match status" value="1"/>
</dbReference>
<proteinExistence type="predicted"/>
<dbReference type="AlphaFoldDB" id="A0A550C2P9"/>
<keyword evidence="3" id="KW-1185">Reference proteome</keyword>
<comment type="caution">
    <text evidence="2">The sequence shown here is derived from an EMBL/GenBank/DDBJ whole genome shotgun (WGS) entry which is preliminary data.</text>
</comment>
<protein>
    <recommendedName>
        <fullName evidence="1">Aminoglycoside phosphotransferase domain-containing protein</fullName>
    </recommendedName>
</protein>
<evidence type="ECO:0000313" key="3">
    <source>
        <dbReference type="Proteomes" id="UP000320762"/>
    </source>
</evidence>
<sequence>MRSFSHIRERHMWRSRHVVLSMALSFRGTRSPRCADETEFRRRVDPSFDFLRLLESSRRDGERAVYAREIPQVKAFLAMSEHAVVFTHGDLVRHNIFVCEDGHISGIIDWEAGAWMPDYWEFSVTAALNTRKFMDQKVSCGVYAKQLTGHQALFPYIADGLS</sequence>
<feature type="domain" description="Aminoglycoside phosphotransferase" evidence="1">
    <location>
        <begin position="39"/>
        <end position="128"/>
    </location>
</feature>
<dbReference type="InterPro" id="IPR002575">
    <property type="entry name" value="Aminoglycoside_PTrfase"/>
</dbReference>
<dbReference type="Gene3D" id="3.90.1200.10">
    <property type="match status" value="1"/>
</dbReference>
<gene>
    <name evidence="2" type="ORF">BD626DRAFT_509645</name>
</gene>
<dbReference type="STRING" id="97359.A0A550C2P9"/>
<accession>A0A550C2P9</accession>
<dbReference type="Pfam" id="PF01636">
    <property type="entry name" value="APH"/>
    <property type="match status" value="1"/>
</dbReference>